<dbReference type="PANTHER" id="PTHR31280">
    <property type="entry name" value="PROTEIN UNC-13 HOMOLOG"/>
    <property type="match status" value="1"/>
</dbReference>
<comment type="caution">
    <text evidence="2">The sequence shown here is derived from an EMBL/GenBank/DDBJ whole genome shotgun (WGS) entry which is preliminary data.</text>
</comment>
<feature type="compositionally biased region" description="Acidic residues" evidence="1">
    <location>
        <begin position="87"/>
        <end position="97"/>
    </location>
</feature>
<proteinExistence type="predicted"/>
<protein>
    <submittedName>
        <fullName evidence="2">Uncharacterized protein</fullName>
    </submittedName>
</protein>
<gene>
    <name evidence="2" type="ORF">Adt_22359</name>
</gene>
<organism evidence="2 3">
    <name type="scientific">Abeliophyllum distichum</name>
    <dbReference type="NCBI Taxonomy" id="126358"/>
    <lineage>
        <taxon>Eukaryota</taxon>
        <taxon>Viridiplantae</taxon>
        <taxon>Streptophyta</taxon>
        <taxon>Embryophyta</taxon>
        <taxon>Tracheophyta</taxon>
        <taxon>Spermatophyta</taxon>
        <taxon>Magnoliopsida</taxon>
        <taxon>eudicotyledons</taxon>
        <taxon>Gunneridae</taxon>
        <taxon>Pentapetalae</taxon>
        <taxon>asterids</taxon>
        <taxon>lamiids</taxon>
        <taxon>Lamiales</taxon>
        <taxon>Oleaceae</taxon>
        <taxon>Forsythieae</taxon>
        <taxon>Abeliophyllum</taxon>
    </lineage>
</organism>
<dbReference type="PANTHER" id="PTHR31280:SF2">
    <property type="entry name" value="PROTEIN UNC-13 HOMOLOG"/>
    <property type="match status" value="1"/>
</dbReference>
<reference evidence="3" key="1">
    <citation type="submission" date="2024-07" db="EMBL/GenBank/DDBJ databases">
        <title>Two chromosome-level genome assemblies of Korean endemic species Abeliophyllum distichum and Forsythia ovata (Oleaceae).</title>
        <authorList>
            <person name="Jang H."/>
        </authorList>
    </citation>
    <scope>NUCLEOTIDE SEQUENCE [LARGE SCALE GENOMIC DNA]</scope>
</reference>
<dbReference type="Proteomes" id="UP001604336">
    <property type="component" value="Unassembled WGS sequence"/>
</dbReference>
<evidence type="ECO:0000256" key="1">
    <source>
        <dbReference type="SAM" id="MobiDB-lite"/>
    </source>
</evidence>
<dbReference type="EMBL" id="JBFOLK010000006">
    <property type="protein sequence ID" value="KAL2506738.1"/>
    <property type="molecule type" value="Genomic_DNA"/>
</dbReference>
<accession>A0ABD1T241</accession>
<evidence type="ECO:0000313" key="3">
    <source>
        <dbReference type="Proteomes" id="UP001604336"/>
    </source>
</evidence>
<name>A0ABD1T241_9LAMI</name>
<dbReference type="AlphaFoldDB" id="A0ABD1T241"/>
<keyword evidence="3" id="KW-1185">Reference proteome</keyword>
<evidence type="ECO:0000313" key="2">
    <source>
        <dbReference type="EMBL" id="KAL2506738.1"/>
    </source>
</evidence>
<sequence>MPPGAVTLDDVDLDQVIVDYVLNCAKKGSPPRRAPPHVPIAVASPILPTLSISEPLDTEEVEEVSSLSKSQSLNSSQVQELTVHDIDEFEDDDPDEVDTQRYSRRVLNDASDVVLGLPSFATGLIDDDLSETAYEILLAAAGASGGLVVPSKEKKKEKKSRLMRKLGRSKSEHVTQSHNSPGLVVLLETMRVQMEDEPIDLLGCNLLTSSLCSVIFYVSRNDKILHLVVACMMENFLLCISVLQ</sequence>
<dbReference type="InterPro" id="IPR008528">
    <property type="entry name" value="unc-13_homologue"/>
</dbReference>
<feature type="region of interest" description="Disordered" evidence="1">
    <location>
        <begin position="66"/>
        <end position="98"/>
    </location>
</feature>
<feature type="compositionally biased region" description="Low complexity" evidence="1">
    <location>
        <begin position="66"/>
        <end position="79"/>
    </location>
</feature>